<proteinExistence type="predicted"/>
<name>A0ABR6WVJ4_9FIRM</name>
<evidence type="ECO:0000259" key="1">
    <source>
        <dbReference type="PROSITE" id="PS50943"/>
    </source>
</evidence>
<reference evidence="2 3" key="1">
    <citation type="journal article" date="2020" name="mSystems">
        <title>Defining Genomic and Predicted Metabolic Features of the Acetobacterium Genus.</title>
        <authorList>
            <person name="Ross D.E."/>
            <person name="Marshall C.W."/>
            <person name="Gulliver D."/>
            <person name="May H.D."/>
            <person name="Norman R.S."/>
        </authorList>
    </citation>
    <scope>NUCLEOTIDE SEQUENCE [LARGE SCALE GENOMIC DNA]</scope>
    <source>
        <strain evidence="2 3">DSM 8238</strain>
    </source>
</reference>
<dbReference type="Proteomes" id="UP000603234">
    <property type="component" value="Unassembled WGS sequence"/>
</dbReference>
<dbReference type="SUPFAM" id="SSF47413">
    <property type="entry name" value="lambda repressor-like DNA-binding domains"/>
    <property type="match status" value="1"/>
</dbReference>
<dbReference type="CDD" id="cd00093">
    <property type="entry name" value="HTH_XRE"/>
    <property type="match status" value="1"/>
</dbReference>
<dbReference type="Pfam" id="PF01381">
    <property type="entry name" value="HTH_3"/>
    <property type="match status" value="1"/>
</dbReference>
<comment type="caution">
    <text evidence="2">The sequence shown here is derived from an EMBL/GenBank/DDBJ whole genome shotgun (WGS) entry which is preliminary data.</text>
</comment>
<dbReference type="PROSITE" id="PS50943">
    <property type="entry name" value="HTH_CROC1"/>
    <property type="match status" value="1"/>
</dbReference>
<dbReference type="SMART" id="SM00530">
    <property type="entry name" value="HTH_XRE"/>
    <property type="match status" value="1"/>
</dbReference>
<protein>
    <submittedName>
        <fullName evidence="2">Helix-turn-helix domain-containing protein</fullName>
    </submittedName>
</protein>
<feature type="domain" description="HTH cro/C1-type" evidence="1">
    <location>
        <begin position="22"/>
        <end position="62"/>
    </location>
</feature>
<keyword evidence="3" id="KW-1185">Reference proteome</keyword>
<organism evidence="2 3">
    <name type="scientific">Acetobacterium fimetarium</name>
    <dbReference type="NCBI Taxonomy" id="52691"/>
    <lineage>
        <taxon>Bacteria</taxon>
        <taxon>Bacillati</taxon>
        <taxon>Bacillota</taxon>
        <taxon>Clostridia</taxon>
        <taxon>Eubacteriales</taxon>
        <taxon>Eubacteriaceae</taxon>
        <taxon>Acetobacterium</taxon>
    </lineage>
</organism>
<dbReference type="InterPro" id="IPR010982">
    <property type="entry name" value="Lambda_DNA-bd_dom_sf"/>
</dbReference>
<dbReference type="InterPro" id="IPR001387">
    <property type="entry name" value="Cro/C1-type_HTH"/>
</dbReference>
<dbReference type="Gene3D" id="1.10.260.40">
    <property type="entry name" value="lambda repressor-like DNA-binding domains"/>
    <property type="match status" value="1"/>
</dbReference>
<evidence type="ECO:0000313" key="3">
    <source>
        <dbReference type="Proteomes" id="UP000603234"/>
    </source>
</evidence>
<sequence length="67" mass="7285">MRLNTKSFDVAMANACIDIKTLSTLSGVSKQTLFAIRNEKRNPKPATIGKIAKALNVPVVDIIEKEA</sequence>
<evidence type="ECO:0000313" key="2">
    <source>
        <dbReference type="EMBL" id="MBC3804570.1"/>
    </source>
</evidence>
<gene>
    <name evidence="2" type="ORF">GH808_09020</name>
</gene>
<dbReference type="RefSeq" id="WP_186842452.1">
    <property type="nucleotide sequence ID" value="NZ_WJBC01000011.1"/>
</dbReference>
<accession>A0ABR6WVJ4</accession>
<dbReference type="EMBL" id="WJBC01000011">
    <property type="protein sequence ID" value="MBC3804570.1"/>
    <property type="molecule type" value="Genomic_DNA"/>
</dbReference>